<evidence type="ECO:0000313" key="5">
    <source>
        <dbReference type="Proteomes" id="UP001161757"/>
    </source>
</evidence>
<dbReference type="GO" id="GO:0031380">
    <property type="term" value="C:nuclear RNA-directed RNA polymerase complex"/>
    <property type="evidence" value="ECO:0007669"/>
    <property type="project" value="TreeGrafter"/>
</dbReference>
<accession>A0AAN6EPD4</accession>
<dbReference type="EMBL" id="JAJGCB010000019">
    <property type="protein sequence ID" value="KAJ8988284.1"/>
    <property type="molecule type" value="Genomic_DNA"/>
</dbReference>
<keyword evidence="1" id="KW-0696">RNA-directed RNA polymerase</keyword>
<evidence type="ECO:0000313" key="4">
    <source>
        <dbReference type="EMBL" id="KAJ8988284.1"/>
    </source>
</evidence>
<keyword evidence="1" id="KW-0808">Transferase</keyword>
<evidence type="ECO:0000259" key="3">
    <source>
        <dbReference type="Pfam" id="PF05183"/>
    </source>
</evidence>
<dbReference type="GO" id="GO:0003723">
    <property type="term" value="F:RNA binding"/>
    <property type="evidence" value="ECO:0007669"/>
    <property type="project" value="UniProtKB-KW"/>
</dbReference>
<dbReference type="Pfam" id="PF05183">
    <property type="entry name" value="RdRP"/>
    <property type="match status" value="1"/>
</dbReference>
<dbReference type="GO" id="GO:0003968">
    <property type="term" value="F:RNA-directed RNA polymerase activity"/>
    <property type="evidence" value="ECO:0007669"/>
    <property type="project" value="UniProtKB-KW"/>
</dbReference>
<dbReference type="InterPro" id="IPR007855">
    <property type="entry name" value="RDRP"/>
</dbReference>
<protein>
    <recommendedName>
        <fullName evidence="1">RNA-dependent RNA polymerase</fullName>
        <ecNumber evidence="1">2.7.7.48</ecNumber>
    </recommendedName>
</protein>
<dbReference type="EC" id="2.7.7.48" evidence="1"/>
<dbReference type="Proteomes" id="UP001161757">
    <property type="component" value="Unassembled WGS sequence"/>
</dbReference>
<dbReference type="PANTHER" id="PTHR23079:SF14">
    <property type="entry name" value="RNA-DEPENDENT RNA POLYMERASE"/>
    <property type="match status" value="1"/>
</dbReference>
<keyword evidence="1" id="KW-0548">Nucleotidyltransferase</keyword>
<sequence length="1308" mass="147648">MQKTPQRIGSKVSETIDRLNTHWDLGLPRLHGAEAVEAQSKGHLARKCSSKIRFLCFKTDEIEQILQSFEESARQTQSRWVWKPSQVPGTLPALAVTKSQLAKDVQMKSAAGLIRLTERQREELLQVLHRILDEHYELARMSKSYSYERPTATSFAAVSPMRAVDEPQVKDPMSRSGKRSLSSPQGENKRQSTLSQFLKRGASPPPQVPIIPPDPPSFETMPSARVSSVFTTADEADDPLASNDTSMASSPADGSPNYFTQDTADLMNDETFEISFNEACATVPDLRDPFDLSHNSPFKRTALLPSTVPFWYCWEIHRVASMAGLVPIDVYKTVAKKVRKTNPTYDEMWNVLKDLCHDNGVKTIVKSEIPCWITNGNRYENPESNQVVYLTGKLDWDSSPQALFTFHPNETHLEKSCRLHRKFGADRFLVVSAPDFSRCPKQTRPPDSEKLHRRICEFLVAGPHIIAGREWKVFWVEQEKKRKKEEPRLKIHMFAENGYDMAEHGSEALQPPASDFKINGQHRAISLEQLMEWHMPILPNIKTTDLKLFSRWSIGLSKTTPAVVLEQNEFLYLRDAPGSVVMNDGCALMSYNLAKNIWQRCGGQGPPPSAVQGRISGAKGLWLVDYHDSFADVSQRGFWIQVSDSQLKIKPHPRDRSADESQRTFEVLKSAGECKEAHLNIQLITILEDRGVPRAALRKLLEDDTKSYFESLKEAMEDPKALRAWMQEHGLASRTEVTRFLGSFPLDRRDQMKYLLESGFDPTECARLKDLAAGFLQEYMTNYVERLWINVPCSTVVFCAPDPLGVLEEGQVFINFTSPVYDPVKGYHDTVLEGLDVLVARNPAYLASDMQLCQAVYKHELHLYKNVILFPVKGKQPLASLLSGGDYDGDTVTVIWDPDIVRNFSNTSPPKLPTEEQCGMVQMSRPLSSIYDGVQAFPMQDFLEHCVSFNARPGLMGVCSSEHEKLVYSLSLKRGCDILAHQGAIKLAALAGYLVDSSKQGWYLARKAFHAIRREASGPKELPVPAFKGDIAPLRMFGTYLNVIDFLKFEVAGTCREQALTVFGKLRYCVKYDSALSLSWKKEVAKATQETAIIKSAIPTRRSTSAGKSKKVGGLLKDATERPGEQGHSMLKDLLEGPDGLLGQIKEVKERANRLAVMRNLADSTPTNSVDRGKFYAEVLAIHERYQAIEPKDIDHPLRRQFEEEQNHPYSKWALLRASCLHYNVCSKGRFPVWVWYIAGRELCYLKTLSHQGEMRVMTMEMHSILKVDTKFTKSLLEGKSSEGDDVFYDALEQPSLHDDDSDYDDED</sequence>
<organism evidence="4 5">
    <name type="scientific">Exophiala dermatitidis</name>
    <name type="common">Black yeast-like fungus</name>
    <name type="synonym">Wangiella dermatitidis</name>
    <dbReference type="NCBI Taxonomy" id="5970"/>
    <lineage>
        <taxon>Eukaryota</taxon>
        <taxon>Fungi</taxon>
        <taxon>Dikarya</taxon>
        <taxon>Ascomycota</taxon>
        <taxon>Pezizomycotina</taxon>
        <taxon>Eurotiomycetes</taxon>
        <taxon>Chaetothyriomycetidae</taxon>
        <taxon>Chaetothyriales</taxon>
        <taxon>Herpotrichiellaceae</taxon>
        <taxon>Exophiala</taxon>
    </lineage>
</organism>
<feature type="compositionally biased region" description="Pro residues" evidence="2">
    <location>
        <begin position="203"/>
        <end position="216"/>
    </location>
</feature>
<dbReference type="PANTHER" id="PTHR23079">
    <property type="entry name" value="RNA-DEPENDENT RNA POLYMERASE"/>
    <property type="match status" value="1"/>
</dbReference>
<reference evidence="4" key="1">
    <citation type="submission" date="2023-01" db="EMBL/GenBank/DDBJ databases">
        <title>Exophiala dermititidis isolated from Cystic Fibrosis Patient.</title>
        <authorList>
            <person name="Kurbessoian T."/>
            <person name="Crocker A."/>
            <person name="Murante D."/>
            <person name="Hogan D.A."/>
            <person name="Stajich J.E."/>
        </authorList>
    </citation>
    <scope>NUCLEOTIDE SEQUENCE</scope>
    <source>
        <strain evidence="4">Ex8</strain>
    </source>
</reference>
<feature type="compositionally biased region" description="Basic and acidic residues" evidence="2">
    <location>
        <begin position="163"/>
        <end position="173"/>
    </location>
</feature>
<dbReference type="GO" id="GO:0030422">
    <property type="term" value="P:siRNA processing"/>
    <property type="evidence" value="ECO:0007669"/>
    <property type="project" value="TreeGrafter"/>
</dbReference>
<dbReference type="InterPro" id="IPR057596">
    <property type="entry name" value="RDRP_core"/>
</dbReference>
<keyword evidence="1" id="KW-0694">RNA-binding</keyword>
<feature type="domain" description="RDRP core" evidence="3">
    <location>
        <begin position="408"/>
        <end position="1050"/>
    </location>
</feature>
<comment type="similarity">
    <text evidence="1">Belongs to the RdRP family.</text>
</comment>
<evidence type="ECO:0000256" key="1">
    <source>
        <dbReference type="RuleBase" id="RU363098"/>
    </source>
</evidence>
<feature type="region of interest" description="Disordered" evidence="2">
    <location>
        <begin position="234"/>
        <end position="256"/>
    </location>
</feature>
<feature type="region of interest" description="Disordered" evidence="2">
    <location>
        <begin position="158"/>
        <end position="220"/>
    </location>
</feature>
<comment type="catalytic activity">
    <reaction evidence="1">
        <text>RNA(n) + a ribonucleoside 5'-triphosphate = RNA(n+1) + diphosphate</text>
        <dbReference type="Rhea" id="RHEA:21248"/>
        <dbReference type="Rhea" id="RHEA-COMP:14527"/>
        <dbReference type="Rhea" id="RHEA-COMP:17342"/>
        <dbReference type="ChEBI" id="CHEBI:33019"/>
        <dbReference type="ChEBI" id="CHEBI:61557"/>
        <dbReference type="ChEBI" id="CHEBI:140395"/>
        <dbReference type="EC" id="2.7.7.48"/>
    </reaction>
</comment>
<comment type="caution">
    <text evidence="4">The sequence shown here is derived from an EMBL/GenBank/DDBJ whole genome shotgun (WGS) entry which is preliminary data.</text>
</comment>
<feature type="compositionally biased region" description="Polar residues" evidence="2">
    <location>
        <begin position="179"/>
        <end position="196"/>
    </location>
</feature>
<evidence type="ECO:0000256" key="2">
    <source>
        <dbReference type="SAM" id="MobiDB-lite"/>
    </source>
</evidence>
<gene>
    <name evidence="4" type="ORF">HRR80_007700</name>
</gene>
<proteinExistence type="inferred from homology"/>
<name>A0AAN6EPD4_EXODE</name>